<keyword evidence="2" id="KW-0547">Nucleotide-binding</keyword>
<evidence type="ECO:0000259" key="1">
    <source>
        <dbReference type="Pfam" id="PF26563"/>
    </source>
</evidence>
<dbReference type="STRING" id="38302.SAMN04488535_1769"/>
<dbReference type="Pfam" id="PF26563">
    <property type="entry name" value="Rv3660c_N"/>
    <property type="match status" value="1"/>
</dbReference>
<dbReference type="EMBL" id="LT629700">
    <property type="protein sequence ID" value="SDM06316.1"/>
    <property type="molecule type" value="Genomic_DNA"/>
</dbReference>
<keyword evidence="2" id="KW-0067">ATP-binding</keyword>
<dbReference type="InterPro" id="IPR059050">
    <property type="entry name" value="Rv3660c_N"/>
</dbReference>
<keyword evidence="2" id="KW-0347">Helicase</keyword>
<accession>A0A1G9Q5P3</accession>
<gene>
    <name evidence="2" type="ORF">SAMN04488535_1769</name>
</gene>
<reference evidence="3" key="1">
    <citation type="submission" date="2016-10" db="EMBL/GenBank/DDBJ databases">
        <authorList>
            <person name="Varghese N."/>
            <person name="Submissions S."/>
        </authorList>
    </citation>
    <scope>NUCLEOTIDE SEQUENCE [LARGE SCALE GENOMIC DNA]</scope>
    <source>
        <strain evidence="3">DSM 20632</strain>
    </source>
</reference>
<sequence length="344" mass="35510">MSRTSPILVAVDDPTVHSEAVHLVAVAGHPVVDASADPAAFQRSYESCFAVLLDSSVVPPPHRRPGVFLVGGEPDELDKQFAARPWSDDAFVLPAQAADLLRAIGALRHGGLEHRARGTVVAVVGAAGGAGASVLGASISRSCGAELAPSLVDAHRYSGGLDLLLGVENAVGARWGEITVGEGEVARDDIRRALPATADGIAVLTCSRTTISDPFVFDAPAVERTVAALGTAGLTVVDCPVQLVPQRCDLAVVVTPGEVRAAAAATRIGAELSARGVQCVAVARRRAWSGLSGAELERVTKLRVVGDVPDVPGLTKKLETAGLPRRLPRALERCARAVLAEVGL</sequence>
<dbReference type="OrthoDB" id="3252838at2"/>
<dbReference type="InterPro" id="IPR022521">
    <property type="entry name" value="Rv3660c"/>
</dbReference>
<evidence type="ECO:0000313" key="3">
    <source>
        <dbReference type="Proteomes" id="UP000199350"/>
    </source>
</evidence>
<dbReference type="GO" id="GO:0004386">
    <property type="term" value="F:helicase activity"/>
    <property type="evidence" value="ECO:0007669"/>
    <property type="project" value="UniProtKB-KW"/>
</dbReference>
<dbReference type="Gene3D" id="3.40.50.300">
    <property type="entry name" value="P-loop containing nucleotide triphosphate hydrolases"/>
    <property type="match status" value="1"/>
</dbReference>
<evidence type="ECO:0000313" key="2">
    <source>
        <dbReference type="EMBL" id="SDM06316.1"/>
    </source>
</evidence>
<keyword evidence="2" id="KW-0378">Hydrolase</keyword>
<name>A0A1G9Q5P3_9CORY</name>
<protein>
    <submittedName>
        <fullName evidence="2">Helicase/secretion neighborhood CpaE-like protein</fullName>
    </submittedName>
</protein>
<feature type="domain" description="Rv3660c-like CheY-like N-terminal" evidence="1">
    <location>
        <begin position="11"/>
        <end position="109"/>
    </location>
</feature>
<organism evidence="2 3">
    <name type="scientific">Corynebacterium mycetoides</name>
    <dbReference type="NCBI Taxonomy" id="38302"/>
    <lineage>
        <taxon>Bacteria</taxon>
        <taxon>Bacillati</taxon>
        <taxon>Actinomycetota</taxon>
        <taxon>Actinomycetes</taxon>
        <taxon>Mycobacteriales</taxon>
        <taxon>Corynebacteriaceae</taxon>
        <taxon>Corynebacterium</taxon>
    </lineage>
</organism>
<dbReference type="NCBIfam" id="TIGR03815">
    <property type="entry name" value="CpaE_hom_Actino"/>
    <property type="match status" value="1"/>
</dbReference>
<dbReference type="SUPFAM" id="SSF52540">
    <property type="entry name" value="P-loop containing nucleoside triphosphate hydrolases"/>
    <property type="match status" value="1"/>
</dbReference>
<proteinExistence type="predicted"/>
<keyword evidence="3" id="KW-1185">Reference proteome</keyword>
<dbReference type="RefSeq" id="WP_092151338.1">
    <property type="nucleotide sequence ID" value="NZ_LT629700.1"/>
</dbReference>
<dbReference type="Proteomes" id="UP000199350">
    <property type="component" value="Chromosome I"/>
</dbReference>
<dbReference type="AlphaFoldDB" id="A0A1G9Q5P3"/>
<dbReference type="InterPro" id="IPR027417">
    <property type="entry name" value="P-loop_NTPase"/>
</dbReference>